<dbReference type="InterPro" id="IPR002347">
    <property type="entry name" value="SDR_fam"/>
</dbReference>
<accession>A0A916N910</accession>
<dbReference type="Pfam" id="PF13561">
    <property type="entry name" value="adh_short_C2"/>
    <property type="match status" value="1"/>
</dbReference>
<dbReference type="PANTHER" id="PTHR42760:SF40">
    <property type="entry name" value="3-OXOACYL-[ACYL-CARRIER-PROTEIN] REDUCTASE, CHLOROPLASTIC"/>
    <property type="match status" value="1"/>
</dbReference>
<evidence type="ECO:0000313" key="3">
    <source>
        <dbReference type="Proteomes" id="UP000742786"/>
    </source>
</evidence>
<dbReference type="PANTHER" id="PTHR42760">
    <property type="entry name" value="SHORT-CHAIN DEHYDROGENASES/REDUCTASES FAMILY MEMBER"/>
    <property type="match status" value="1"/>
</dbReference>
<dbReference type="InterPro" id="IPR020904">
    <property type="entry name" value="Sc_DH/Rdtase_CS"/>
</dbReference>
<dbReference type="GO" id="GO:0016616">
    <property type="term" value="F:oxidoreductase activity, acting on the CH-OH group of donors, NAD or NADP as acceptor"/>
    <property type="evidence" value="ECO:0007669"/>
    <property type="project" value="TreeGrafter"/>
</dbReference>
<dbReference type="SUPFAM" id="SSF51735">
    <property type="entry name" value="NAD(P)-binding Rossmann-fold domains"/>
    <property type="match status" value="1"/>
</dbReference>
<dbReference type="Gene3D" id="3.40.50.720">
    <property type="entry name" value="NAD(P)-binding Rossmann-like Domain"/>
    <property type="match status" value="1"/>
</dbReference>
<comment type="similarity">
    <text evidence="1">Belongs to the short-chain dehydrogenases/reductases (SDR) family.</text>
</comment>
<organism evidence="2 3">
    <name type="scientific">Georgfuchsia toluolica</name>
    <dbReference type="NCBI Taxonomy" id="424218"/>
    <lineage>
        <taxon>Bacteria</taxon>
        <taxon>Pseudomonadati</taxon>
        <taxon>Pseudomonadota</taxon>
        <taxon>Betaproteobacteria</taxon>
        <taxon>Nitrosomonadales</taxon>
        <taxon>Sterolibacteriaceae</taxon>
        <taxon>Georgfuchsia</taxon>
    </lineage>
</organism>
<dbReference type="PROSITE" id="PS00061">
    <property type="entry name" value="ADH_SHORT"/>
    <property type="match status" value="1"/>
</dbReference>
<dbReference type="PRINTS" id="PR00080">
    <property type="entry name" value="SDRFAMILY"/>
</dbReference>
<comment type="caution">
    <text evidence="2">The sequence shown here is derived from an EMBL/GenBank/DDBJ whole genome shotgun (WGS) entry which is preliminary data.</text>
</comment>
<dbReference type="EMBL" id="CAJQUM010000001">
    <property type="protein sequence ID" value="CAG4883270.1"/>
    <property type="molecule type" value="Genomic_DNA"/>
</dbReference>
<dbReference type="GO" id="GO:0030497">
    <property type="term" value="P:fatty acid elongation"/>
    <property type="evidence" value="ECO:0007669"/>
    <property type="project" value="TreeGrafter"/>
</dbReference>
<reference evidence="2" key="1">
    <citation type="submission" date="2021-04" db="EMBL/GenBank/DDBJ databases">
        <authorList>
            <person name="Hornung B."/>
        </authorList>
    </citation>
    <scope>NUCLEOTIDE SEQUENCE</scope>
    <source>
        <strain evidence="2">G5G6</strain>
    </source>
</reference>
<gene>
    <name evidence="2" type="ORF">GTOL_11152</name>
</gene>
<dbReference type="FunFam" id="3.40.50.720:FF:000084">
    <property type="entry name" value="Short-chain dehydrogenase reductase"/>
    <property type="match status" value="1"/>
</dbReference>
<proteinExistence type="inferred from homology"/>
<evidence type="ECO:0000256" key="1">
    <source>
        <dbReference type="ARBA" id="ARBA00006484"/>
    </source>
</evidence>
<keyword evidence="3" id="KW-1185">Reference proteome</keyword>
<dbReference type="AlphaFoldDB" id="A0A916N910"/>
<evidence type="ECO:0000313" key="2">
    <source>
        <dbReference type="EMBL" id="CAG4883270.1"/>
    </source>
</evidence>
<sequence>MSESNLAGQVAIVTGAGGGLGRAFALALAGAGARVTVADCNFQGASDTVEQIVAKGGEGMAVEVNVADEDSVETMTKAVAQRWGRIDTLINNASVYGSIVRKPFFEITPGEWDALMAVNLKGPWLCARAVFPYMRERGGSIVNIASATFYSGSPLWAHYVAAKGGVIGLTRALAREAGDYGIRINAIAPGFTLTEASLRLIEDAAQYGVNRGAIKRAQQTDDLIGALLFFVSPASDFVTGQTLVVDGGRQFN</sequence>
<name>A0A916N910_9PROT</name>
<dbReference type="Proteomes" id="UP000742786">
    <property type="component" value="Unassembled WGS sequence"/>
</dbReference>
<dbReference type="RefSeq" id="WP_220635255.1">
    <property type="nucleotide sequence ID" value="NZ_CAJQUM010000001.1"/>
</dbReference>
<dbReference type="InterPro" id="IPR036291">
    <property type="entry name" value="NAD(P)-bd_dom_sf"/>
</dbReference>
<dbReference type="CDD" id="cd05233">
    <property type="entry name" value="SDR_c"/>
    <property type="match status" value="1"/>
</dbReference>
<protein>
    <submittedName>
        <fullName evidence="2">NAD(P)-dependent dehydrogenase, short-chain alcohol dehydrogenase family</fullName>
    </submittedName>
</protein>
<dbReference type="PRINTS" id="PR00081">
    <property type="entry name" value="GDHRDH"/>
</dbReference>